<reference evidence="1 2" key="1">
    <citation type="submission" date="2019-03" db="EMBL/GenBank/DDBJ databases">
        <title>Genomic Encyclopedia of Archaeal and Bacterial Type Strains, Phase II (KMG-II): from individual species to whole genera.</title>
        <authorList>
            <person name="Goeker M."/>
        </authorList>
    </citation>
    <scope>NUCLEOTIDE SEQUENCE [LARGE SCALE GENOMIC DNA]</scope>
    <source>
        <strain evidence="1 2">DSM 25687</strain>
    </source>
</reference>
<protein>
    <submittedName>
        <fullName evidence="1">Uncharacterized protein</fullName>
    </submittedName>
</protein>
<dbReference type="EMBL" id="SNXR01000019">
    <property type="protein sequence ID" value="TDP57379.1"/>
    <property type="molecule type" value="Genomic_DNA"/>
</dbReference>
<sequence>MNPQELIGRTLTNIFETKPSLVQEGIPGPASYFDIVIEIDGSDLFELGAHEILDWTKKDKLTSYEKSAWEVQNNFNVIGKKVTKVIQRDSEEYYDGSLILLLENNLMIEHQTTNGDQLFINKYKAED</sequence>
<name>A0A4R6Q8A1_9FLAO</name>
<proteinExistence type="predicted"/>
<dbReference type="Proteomes" id="UP000295260">
    <property type="component" value="Unassembled WGS sequence"/>
</dbReference>
<evidence type="ECO:0000313" key="2">
    <source>
        <dbReference type="Proteomes" id="UP000295260"/>
    </source>
</evidence>
<evidence type="ECO:0000313" key="1">
    <source>
        <dbReference type="EMBL" id="TDP57379.1"/>
    </source>
</evidence>
<dbReference type="AlphaFoldDB" id="A0A4R6Q8A1"/>
<dbReference type="RefSeq" id="WP_133534079.1">
    <property type="nucleotide sequence ID" value="NZ_SNXR01000019.1"/>
</dbReference>
<keyword evidence="2" id="KW-1185">Reference proteome</keyword>
<accession>A0A4R6Q8A1</accession>
<organism evidence="1 2">
    <name type="scientific">Flavobacterium dankookense</name>
    <dbReference type="NCBI Taxonomy" id="706186"/>
    <lineage>
        <taxon>Bacteria</taxon>
        <taxon>Pseudomonadati</taxon>
        <taxon>Bacteroidota</taxon>
        <taxon>Flavobacteriia</taxon>
        <taxon>Flavobacteriales</taxon>
        <taxon>Flavobacteriaceae</taxon>
        <taxon>Flavobacterium</taxon>
    </lineage>
</organism>
<gene>
    <name evidence="1" type="ORF">BC748_2899</name>
</gene>
<comment type="caution">
    <text evidence="1">The sequence shown here is derived from an EMBL/GenBank/DDBJ whole genome shotgun (WGS) entry which is preliminary data.</text>
</comment>